<gene>
    <name evidence="1" type="ORF">CEXT_619421</name>
</gene>
<keyword evidence="2" id="KW-1185">Reference proteome</keyword>
<evidence type="ECO:0008006" key="3">
    <source>
        <dbReference type="Google" id="ProtNLM"/>
    </source>
</evidence>
<dbReference type="AlphaFoldDB" id="A0AAV4Y8A0"/>
<protein>
    <recommendedName>
        <fullName evidence="3">Transposase</fullName>
    </recommendedName>
</protein>
<evidence type="ECO:0000313" key="2">
    <source>
        <dbReference type="Proteomes" id="UP001054945"/>
    </source>
</evidence>
<dbReference type="EMBL" id="BPLR01018811">
    <property type="protein sequence ID" value="GIZ02425.1"/>
    <property type="molecule type" value="Genomic_DNA"/>
</dbReference>
<reference evidence="1 2" key="1">
    <citation type="submission" date="2021-06" db="EMBL/GenBank/DDBJ databases">
        <title>Caerostris extrusa draft genome.</title>
        <authorList>
            <person name="Kono N."/>
            <person name="Arakawa K."/>
        </authorList>
    </citation>
    <scope>NUCLEOTIDE SEQUENCE [LARGE SCALE GENOMIC DNA]</scope>
</reference>
<name>A0AAV4Y8A0_CAEEX</name>
<comment type="caution">
    <text evidence="1">The sequence shown here is derived from an EMBL/GenBank/DDBJ whole genome shotgun (WGS) entry which is preliminary data.</text>
</comment>
<organism evidence="1 2">
    <name type="scientific">Caerostris extrusa</name>
    <name type="common">Bark spider</name>
    <name type="synonym">Caerostris bankana</name>
    <dbReference type="NCBI Taxonomy" id="172846"/>
    <lineage>
        <taxon>Eukaryota</taxon>
        <taxon>Metazoa</taxon>
        <taxon>Ecdysozoa</taxon>
        <taxon>Arthropoda</taxon>
        <taxon>Chelicerata</taxon>
        <taxon>Arachnida</taxon>
        <taxon>Araneae</taxon>
        <taxon>Araneomorphae</taxon>
        <taxon>Entelegynae</taxon>
        <taxon>Araneoidea</taxon>
        <taxon>Araneidae</taxon>
        <taxon>Caerostris</taxon>
    </lineage>
</organism>
<evidence type="ECO:0000313" key="1">
    <source>
        <dbReference type="EMBL" id="GIZ02425.1"/>
    </source>
</evidence>
<proteinExistence type="predicted"/>
<sequence length="110" mass="13091">MRERLAELKIKTKTVWRHFFEYKCEFHTKKVTRFEAVNFLRRQPKAERKPSEVKGLRSESIRTYKNVRTKFDVNIPIKLSSPYVSGIVLLCGQATVYRRNISQFYCVSLT</sequence>
<accession>A0AAV4Y8A0</accession>
<dbReference type="Proteomes" id="UP001054945">
    <property type="component" value="Unassembled WGS sequence"/>
</dbReference>